<protein>
    <submittedName>
        <fullName evidence="1">Uncharacterized protein</fullName>
    </submittedName>
</protein>
<proteinExistence type="predicted"/>
<evidence type="ECO:0000313" key="2">
    <source>
        <dbReference type="Proteomes" id="UP000561726"/>
    </source>
</evidence>
<sequence>MDNSARFPETLYIVAMRKSSRGLLVGSVVLIPFLMLGCASGSNPQWTGGPAPSAAAPVFASNQEALAAATKAYEDYLAMSDLIANEGGAEIGRIADLVSPHYVKDVQAVLADSQEAGEIGSGATHFDTVSLVRYYDDTQNKASVMAYVCVDVTDVRIFDSSGVLITPANRVNRVPVQAGFISSSVDPTHLLVDSEVPWSGQDFC</sequence>
<comment type="caution">
    <text evidence="1">The sequence shown here is derived from an EMBL/GenBank/DDBJ whole genome shotgun (WGS) entry which is preliminary data.</text>
</comment>
<organism evidence="1 2">
    <name type="scientific">Cryobacterium roopkundense</name>
    <dbReference type="NCBI Taxonomy" id="1001240"/>
    <lineage>
        <taxon>Bacteria</taxon>
        <taxon>Bacillati</taxon>
        <taxon>Actinomycetota</taxon>
        <taxon>Actinomycetes</taxon>
        <taxon>Micrococcales</taxon>
        <taxon>Microbacteriaceae</taxon>
        <taxon>Cryobacterium</taxon>
    </lineage>
</organism>
<dbReference type="Proteomes" id="UP000561726">
    <property type="component" value="Unassembled WGS sequence"/>
</dbReference>
<reference evidence="1 2" key="1">
    <citation type="submission" date="2020-08" db="EMBL/GenBank/DDBJ databases">
        <title>Sequencing the genomes of 1000 actinobacteria strains.</title>
        <authorList>
            <person name="Klenk H.-P."/>
        </authorList>
    </citation>
    <scope>NUCLEOTIDE SEQUENCE [LARGE SCALE GENOMIC DNA]</scope>
    <source>
        <strain evidence="1 2">DSM 21065</strain>
    </source>
</reference>
<dbReference type="AlphaFoldDB" id="A0A7W8ZU13"/>
<accession>A0A7W8ZU13</accession>
<name>A0A7W8ZU13_9MICO</name>
<gene>
    <name evidence="1" type="ORF">BJ997_000438</name>
</gene>
<dbReference type="RefSeq" id="WP_183323232.1">
    <property type="nucleotide sequence ID" value="NZ_JACHBQ010000001.1"/>
</dbReference>
<evidence type="ECO:0000313" key="1">
    <source>
        <dbReference type="EMBL" id="MBB5639890.1"/>
    </source>
</evidence>
<dbReference type="EMBL" id="JACHBQ010000001">
    <property type="protein sequence ID" value="MBB5639890.1"/>
    <property type="molecule type" value="Genomic_DNA"/>
</dbReference>